<dbReference type="InterPro" id="IPR041633">
    <property type="entry name" value="Polbeta"/>
</dbReference>
<dbReference type="PANTHER" id="PTHR43852:SF3">
    <property type="entry name" value="NUCLEOTIDYLTRANSFERASE"/>
    <property type="match status" value="1"/>
</dbReference>
<dbReference type="InterPro" id="IPR052930">
    <property type="entry name" value="TA_antitoxin_MntA"/>
</dbReference>
<dbReference type="GO" id="GO:0016740">
    <property type="term" value="F:transferase activity"/>
    <property type="evidence" value="ECO:0007669"/>
    <property type="project" value="UniProtKB-KW"/>
</dbReference>
<organism evidence="2 3">
    <name type="scientific">Desulfobotulus mexicanus</name>
    <dbReference type="NCBI Taxonomy" id="2586642"/>
    <lineage>
        <taxon>Bacteria</taxon>
        <taxon>Pseudomonadati</taxon>
        <taxon>Thermodesulfobacteriota</taxon>
        <taxon>Desulfobacteria</taxon>
        <taxon>Desulfobacterales</taxon>
        <taxon>Desulfobacteraceae</taxon>
        <taxon>Desulfobotulus</taxon>
    </lineage>
</organism>
<dbReference type="Pfam" id="PF18765">
    <property type="entry name" value="Polbeta"/>
    <property type="match status" value="1"/>
</dbReference>
<name>A0A5Q4VHP0_9BACT</name>
<feature type="domain" description="Polymerase beta nucleotidyltransferase" evidence="1">
    <location>
        <begin position="17"/>
        <end position="106"/>
    </location>
</feature>
<evidence type="ECO:0000313" key="2">
    <source>
        <dbReference type="EMBL" id="TYT75511.1"/>
    </source>
</evidence>
<comment type="caution">
    <text evidence="2">The sequence shown here is derived from an EMBL/GenBank/DDBJ whole genome shotgun (WGS) entry which is preliminary data.</text>
</comment>
<dbReference type="InterPro" id="IPR043519">
    <property type="entry name" value="NT_sf"/>
</dbReference>
<dbReference type="Gene3D" id="3.30.460.10">
    <property type="entry name" value="Beta Polymerase, domain 2"/>
    <property type="match status" value="1"/>
</dbReference>
<keyword evidence="2" id="KW-0808">Transferase</keyword>
<dbReference type="Proteomes" id="UP000321899">
    <property type="component" value="Unassembled WGS sequence"/>
</dbReference>
<dbReference type="AlphaFoldDB" id="A0A5Q4VHP0"/>
<sequence>MEGDRAFGLPDGVLAKIIEAVFACEGVRELLLFGSRAKGNFRTGSDIDLALVGEGLTLKDLNRIRVRLDDLCLPYTIDLVDYGNIQDLRVKAHIDRKGIVLASRNEKKAVPFCQ</sequence>
<dbReference type="PANTHER" id="PTHR43852">
    <property type="entry name" value="NUCLEOTIDYLTRANSFERASE"/>
    <property type="match status" value="1"/>
</dbReference>
<dbReference type="OrthoDB" id="9803106at2"/>
<evidence type="ECO:0000313" key="3">
    <source>
        <dbReference type="Proteomes" id="UP000321899"/>
    </source>
</evidence>
<proteinExistence type="predicted"/>
<accession>A0A5Q4VHP0</accession>
<evidence type="ECO:0000259" key="1">
    <source>
        <dbReference type="Pfam" id="PF18765"/>
    </source>
</evidence>
<reference evidence="2 3" key="1">
    <citation type="submission" date="2019-06" db="EMBL/GenBank/DDBJ databases">
        <title>Desulfobotulus mexicanus sp. nov., a novel sulfate-reducing bacterium isolated from the sediment of an alkaline crater lake in Mexico.</title>
        <authorList>
            <person name="Hirschler-Rea A."/>
        </authorList>
    </citation>
    <scope>NUCLEOTIDE SEQUENCE [LARGE SCALE GENOMIC DNA]</scope>
    <source>
        <strain evidence="2 3">PAR22N</strain>
    </source>
</reference>
<keyword evidence="3" id="KW-1185">Reference proteome</keyword>
<gene>
    <name evidence="2" type="ORF">FIM25_05285</name>
</gene>
<protein>
    <submittedName>
        <fullName evidence="2">Nucleotidyltransferase domain-containing protein</fullName>
    </submittedName>
</protein>
<dbReference type="SUPFAM" id="SSF81301">
    <property type="entry name" value="Nucleotidyltransferase"/>
    <property type="match status" value="1"/>
</dbReference>
<dbReference type="CDD" id="cd05403">
    <property type="entry name" value="NT_KNTase_like"/>
    <property type="match status" value="1"/>
</dbReference>
<dbReference type="RefSeq" id="WP_139447080.1">
    <property type="nucleotide sequence ID" value="NZ_VDMB01000004.1"/>
</dbReference>
<dbReference type="EMBL" id="VDMB01000004">
    <property type="protein sequence ID" value="TYT75511.1"/>
    <property type="molecule type" value="Genomic_DNA"/>
</dbReference>